<feature type="region of interest" description="Disordered" evidence="1">
    <location>
        <begin position="78"/>
        <end position="105"/>
    </location>
</feature>
<sequence length="105" mass="11061">MSFLLKTARLPVRNGLTTIQSARFSTSTLLRKDATDTIKDAAKTVDKKVSEGAIKGFDLGESAVNKAKETIGIKSGEAKGKAHELAGEAKGKAAELEGKAKAKMQ</sequence>
<dbReference type="EMBL" id="CAJPDQ010000008">
    <property type="protein sequence ID" value="CAF9913754.1"/>
    <property type="molecule type" value="Genomic_DNA"/>
</dbReference>
<comment type="caution">
    <text evidence="2">The sequence shown here is derived from an EMBL/GenBank/DDBJ whole genome shotgun (WGS) entry which is preliminary data.</text>
</comment>
<dbReference type="Proteomes" id="UP000664169">
    <property type="component" value="Unassembled WGS sequence"/>
</dbReference>
<evidence type="ECO:0000313" key="2">
    <source>
        <dbReference type="EMBL" id="CAF9913754.1"/>
    </source>
</evidence>
<keyword evidence="3" id="KW-1185">Reference proteome</keyword>
<dbReference type="AlphaFoldDB" id="A0A8H3EYI5"/>
<name>A0A8H3EYI5_9LECA</name>
<accession>A0A8H3EYI5</accession>
<dbReference type="OrthoDB" id="4023585at2759"/>
<proteinExistence type="predicted"/>
<organism evidence="2 3">
    <name type="scientific">Gomphillus americanus</name>
    <dbReference type="NCBI Taxonomy" id="1940652"/>
    <lineage>
        <taxon>Eukaryota</taxon>
        <taxon>Fungi</taxon>
        <taxon>Dikarya</taxon>
        <taxon>Ascomycota</taxon>
        <taxon>Pezizomycotina</taxon>
        <taxon>Lecanoromycetes</taxon>
        <taxon>OSLEUM clade</taxon>
        <taxon>Ostropomycetidae</taxon>
        <taxon>Ostropales</taxon>
        <taxon>Graphidaceae</taxon>
        <taxon>Gomphilloideae</taxon>
        <taxon>Gomphillus</taxon>
    </lineage>
</organism>
<evidence type="ECO:0000256" key="1">
    <source>
        <dbReference type="SAM" id="MobiDB-lite"/>
    </source>
</evidence>
<evidence type="ECO:0008006" key="4">
    <source>
        <dbReference type="Google" id="ProtNLM"/>
    </source>
</evidence>
<gene>
    <name evidence="2" type="ORF">GOMPHAMPRED_008017</name>
</gene>
<protein>
    <recommendedName>
        <fullName evidence="4">Lea domain protein</fullName>
    </recommendedName>
</protein>
<reference evidence="2" key="1">
    <citation type="submission" date="2021-03" db="EMBL/GenBank/DDBJ databases">
        <authorList>
            <person name="Tagirdzhanova G."/>
        </authorList>
    </citation>
    <scope>NUCLEOTIDE SEQUENCE</scope>
</reference>
<evidence type="ECO:0000313" key="3">
    <source>
        <dbReference type="Proteomes" id="UP000664169"/>
    </source>
</evidence>